<organism evidence="1 2">
    <name type="scientific">Pedobacter africanus</name>
    <dbReference type="NCBI Taxonomy" id="151894"/>
    <lineage>
        <taxon>Bacteria</taxon>
        <taxon>Pseudomonadati</taxon>
        <taxon>Bacteroidota</taxon>
        <taxon>Sphingobacteriia</taxon>
        <taxon>Sphingobacteriales</taxon>
        <taxon>Sphingobacteriaceae</taxon>
        <taxon>Pedobacter</taxon>
    </lineage>
</organism>
<protein>
    <submittedName>
        <fullName evidence="1">Uncharacterized protein</fullName>
    </submittedName>
</protein>
<reference evidence="1" key="1">
    <citation type="submission" date="2023-07" db="EMBL/GenBank/DDBJ databases">
        <title>Sorghum-associated microbial communities from plants grown in Nebraska, USA.</title>
        <authorList>
            <person name="Schachtman D."/>
        </authorList>
    </citation>
    <scope>NUCLEOTIDE SEQUENCE</scope>
    <source>
        <strain evidence="1">2697</strain>
    </source>
</reference>
<evidence type="ECO:0000313" key="2">
    <source>
        <dbReference type="Proteomes" id="UP001246858"/>
    </source>
</evidence>
<proteinExistence type="predicted"/>
<dbReference type="Proteomes" id="UP001246858">
    <property type="component" value="Unassembled WGS sequence"/>
</dbReference>
<name>A0ACC6KVU1_9SPHI</name>
<comment type="caution">
    <text evidence="1">The sequence shown here is derived from an EMBL/GenBank/DDBJ whole genome shotgun (WGS) entry which is preliminary data.</text>
</comment>
<keyword evidence="2" id="KW-1185">Reference proteome</keyword>
<accession>A0ACC6KVU1</accession>
<dbReference type="EMBL" id="JAVDTF010000001">
    <property type="protein sequence ID" value="MDR6783287.1"/>
    <property type="molecule type" value="Genomic_DNA"/>
</dbReference>
<evidence type="ECO:0000313" key="1">
    <source>
        <dbReference type="EMBL" id="MDR6783287.1"/>
    </source>
</evidence>
<gene>
    <name evidence="1" type="ORF">J2X78_001839</name>
</gene>
<sequence length="375" mass="41486">MEKEKAEELLIKYFEGNCTAEEKLLIMHGYNLFEQESAELETEPDYDYWKSRISQNLPVKRNFSLWPRIAAAVAVAAFIFGAGLFYFSKENNLTEQSNASAQDIAPGKAGATLTLANGQKISLTDVANGEIATEEGVVVTKTADGKLVYEINADLAKGGSPQVSNSANTLSTAVGETYMLTLPDKSRVWLNAASSLTYSADLLDHGVRKIKLKGEAYFEIYKDKLHPFVVSTSGQEIEVLGTHFNVNSYADEPVTTTTLLEGSVKIIKGSEAHILKPNQQSLLSATNFNIKNVNTEQAVAWKNGYFKFKDEKIENIMRQIARWYNIEVVFSGEIPQESIAGRVSRSKNISQVLKALEATKLVHFKVEGRKVIVSK</sequence>